<accession>A0A6G2B6U9</accession>
<keyword evidence="5" id="KW-1185">Reference proteome</keyword>
<feature type="compositionally biased region" description="Gly residues" evidence="1">
    <location>
        <begin position="70"/>
        <end position="82"/>
    </location>
</feature>
<organism evidence="4 5">
    <name type="scientific">Streptomyces taklimakanensis</name>
    <dbReference type="NCBI Taxonomy" id="2569853"/>
    <lineage>
        <taxon>Bacteria</taxon>
        <taxon>Bacillati</taxon>
        <taxon>Actinomycetota</taxon>
        <taxon>Actinomycetes</taxon>
        <taxon>Kitasatosporales</taxon>
        <taxon>Streptomycetaceae</taxon>
        <taxon>Streptomyces</taxon>
    </lineage>
</organism>
<protein>
    <submittedName>
        <fullName evidence="4">Calcium-binding protein</fullName>
    </submittedName>
</protein>
<comment type="caution">
    <text evidence="4">The sequence shown here is derived from an EMBL/GenBank/DDBJ whole genome shotgun (WGS) entry which is preliminary data.</text>
</comment>
<dbReference type="Proteomes" id="UP000473014">
    <property type="component" value="Unassembled WGS sequence"/>
</dbReference>
<feature type="region of interest" description="Disordered" evidence="1">
    <location>
        <begin position="43"/>
        <end position="130"/>
    </location>
</feature>
<feature type="chain" id="PRO_5038400627" evidence="2">
    <location>
        <begin position="27"/>
        <end position="162"/>
    </location>
</feature>
<evidence type="ECO:0000313" key="4">
    <source>
        <dbReference type="EMBL" id="MTE17803.1"/>
    </source>
</evidence>
<reference evidence="4 5" key="1">
    <citation type="submission" date="2019-11" db="EMBL/GenBank/DDBJ databases">
        <authorList>
            <person name="Yuan L."/>
        </authorList>
    </citation>
    <scope>NUCLEOTIDE SEQUENCE [LARGE SCALE GENOMIC DNA]</scope>
    <source>
        <strain evidence="4 5">TRM43335</strain>
    </source>
</reference>
<dbReference type="EMBL" id="WIXO01000001">
    <property type="protein sequence ID" value="MTE17803.1"/>
    <property type="molecule type" value="Genomic_DNA"/>
</dbReference>
<feature type="domain" description="Excalibur calcium-binding" evidence="3">
    <location>
        <begin position="28"/>
        <end position="65"/>
    </location>
</feature>
<name>A0A6G2B6U9_9ACTN</name>
<proteinExistence type="predicted"/>
<dbReference type="OrthoDB" id="5196645at2"/>
<feature type="signal peptide" evidence="2">
    <location>
        <begin position="1"/>
        <end position="26"/>
    </location>
</feature>
<evidence type="ECO:0000256" key="2">
    <source>
        <dbReference type="SAM" id="SignalP"/>
    </source>
</evidence>
<dbReference type="InterPro" id="IPR008613">
    <property type="entry name" value="Excalibur_Ca-bd_domain"/>
</dbReference>
<sequence length="162" mass="15480">MRLRTAAAACALAALTALPPAGAALAQTDRGCADFDLREEAQRFFEQQSGDPSRLDADGDRQACENLPSAGGGTSGPDGTPGPGDTSGTHRPESTPGPDGTDGTDGASAPSGAVDAGGGGTAGDPGDTAPALALAAGLGLAAGGAVLVRRRRGASGPEGKGS</sequence>
<gene>
    <name evidence="4" type="ORF">F0L17_01365</name>
</gene>
<dbReference type="AlphaFoldDB" id="A0A6G2B6U9"/>
<dbReference type="SMART" id="SM00894">
    <property type="entry name" value="Excalibur"/>
    <property type="match status" value="1"/>
</dbReference>
<dbReference type="RefSeq" id="WP_155069382.1">
    <property type="nucleotide sequence ID" value="NZ_WIXO01000001.1"/>
</dbReference>
<evidence type="ECO:0000259" key="3">
    <source>
        <dbReference type="SMART" id="SM00894"/>
    </source>
</evidence>
<feature type="compositionally biased region" description="Low complexity" evidence="1">
    <location>
        <begin position="94"/>
        <end position="114"/>
    </location>
</feature>
<evidence type="ECO:0000313" key="5">
    <source>
        <dbReference type="Proteomes" id="UP000473014"/>
    </source>
</evidence>
<feature type="compositionally biased region" description="Basic and acidic residues" evidence="1">
    <location>
        <begin position="53"/>
        <end position="63"/>
    </location>
</feature>
<evidence type="ECO:0000256" key="1">
    <source>
        <dbReference type="SAM" id="MobiDB-lite"/>
    </source>
</evidence>
<keyword evidence="2" id="KW-0732">Signal</keyword>